<dbReference type="InterPro" id="IPR021184">
    <property type="entry name" value="TNF_CS"/>
</dbReference>
<evidence type="ECO:0000256" key="2">
    <source>
        <dbReference type="ARBA" id="ARBA00004613"/>
    </source>
</evidence>
<dbReference type="GO" id="GO:0045569">
    <property type="term" value="F:TRAIL binding"/>
    <property type="evidence" value="ECO:0007669"/>
    <property type="project" value="Ensembl"/>
</dbReference>
<evidence type="ECO:0000256" key="12">
    <source>
        <dbReference type="ARBA" id="ARBA00022968"/>
    </source>
</evidence>
<proteinExistence type="inferred from homology"/>
<gene>
    <name evidence="20" type="primary">Tnfsf10</name>
</gene>
<dbReference type="GO" id="GO:0005164">
    <property type="term" value="F:tumor necrosis factor receptor binding"/>
    <property type="evidence" value="ECO:0007669"/>
    <property type="project" value="UniProtKB-UniRule"/>
</dbReference>
<dbReference type="OrthoDB" id="9446605at2759"/>
<dbReference type="PANTHER" id="PTHR11471">
    <property type="entry name" value="TUMOR NECROSIS FACTOR FAMILY MEMBER"/>
    <property type="match status" value="1"/>
</dbReference>
<keyword evidence="6" id="KW-0964">Secreted</keyword>
<evidence type="ECO:0000259" key="19">
    <source>
        <dbReference type="PROSITE" id="PS50049"/>
    </source>
</evidence>
<keyword evidence="5 17" id="KW-0202">Cytokine</keyword>
<evidence type="ECO:0000256" key="17">
    <source>
        <dbReference type="PIRNR" id="PIRNR038013"/>
    </source>
</evidence>
<evidence type="ECO:0000256" key="4">
    <source>
        <dbReference type="ARBA" id="ARBA00022475"/>
    </source>
</evidence>
<dbReference type="GO" id="GO:0006955">
    <property type="term" value="P:immune response"/>
    <property type="evidence" value="ECO:0007669"/>
    <property type="project" value="UniProtKB-UniRule"/>
</dbReference>
<keyword evidence="21" id="KW-1185">Reference proteome</keyword>
<dbReference type="PROSITE" id="PS50049">
    <property type="entry name" value="THD_2"/>
    <property type="match status" value="1"/>
</dbReference>
<dbReference type="GO" id="GO:0036462">
    <property type="term" value="P:TRAIL-activated apoptotic signaling pathway"/>
    <property type="evidence" value="ECO:0007669"/>
    <property type="project" value="Ensembl"/>
</dbReference>
<keyword evidence="8" id="KW-0812">Transmembrane</keyword>
<comment type="function">
    <text evidence="15">Cytokine that binds to TNFRSF10A/TRAILR1, TNFRSF10B/TRAILR2, TNFRSF10C/TRAILR3, TNFRSF10D/TRAILR4 and possibly also to TNFRSF11B/OPG. Induces apoptosis. Its activity may be modulated by binding to the decoy receptors TNFRSF10C/TRAILR3, TNFRSF10D/TRAILR4 and TNFRSF11B/OPG that cannot induce apoptosis.</text>
</comment>
<evidence type="ECO:0000256" key="6">
    <source>
        <dbReference type="ARBA" id="ARBA00022525"/>
    </source>
</evidence>
<keyword evidence="4" id="KW-1003">Cell membrane</keyword>
<keyword evidence="7" id="KW-0597">Phosphoprotein</keyword>
<evidence type="ECO:0000256" key="11">
    <source>
        <dbReference type="ARBA" id="ARBA00022833"/>
    </source>
</evidence>
<evidence type="ECO:0000256" key="7">
    <source>
        <dbReference type="ARBA" id="ARBA00022553"/>
    </source>
</evidence>
<dbReference type="Pfam" id="PF00229">
    <property type="entry name" value="TNF"/>
    <property type="match status" value="1"/>
</dbReference>
<dbReference type="CDD" id="cd00184">
    <property type="entry name" value="TNF"/>
    <property type="match status" value="1"/>
</dbReference>
<comment type="subunit">
    <text evidence="16">Homotrimer. One TNFSF10 homotrimer interacts with three TNFSF10A mononers. One TNFSF10 homotrimer interacts with three TNFSF10B mononers.</text>
</comment>
<evidence type="ECO:0000256" key="5">
    <source>
        <dbReference type="ARBA" id="ARBA00022514"/>
    </source>
</evidence>
<evidence type="ECO:0000256" key="14">
    <source>
        <dbReference type="ARBA" id="ARBA00023136"/>
    </source>
</evidence>
<accession>A0A8C6RKK6</accession>
<dbReference type="GO" id="GO:0008270">
    <property type="term" value="F:zinc ion binding"/>
    <property type="evidence" value="ECO:0007669"/>
    <property type="project" value="Ensembl"/>
</dbReference>
<comment type="subcellular location">
    <subcellularLocation>
        <location evidence="1">Cell membrane</location>
        <topology evidence="1">Single-pass type II membrane protein</topology>
    </subcellularLocation>
    <subcellularLocation>
        <location evidence="2">Secreted</location>
    </subcellularLocation>
</comment>
<evidence type="ECO:0000256" key="3">
    <source>
        <dbReference type="ARBA" id="ARBA00008670"/>
    </source>
</evidence>
<sequence>MASMQTQKGLSSQENFRTMVICTVFLQVLLQSVSMAVTYVYFTNEMKQLQDKYSKSGLACFLKEDEDSWDATDGEVLNSPCWQAKRQLRQLVREATLKTFEEMIPTVQEKHRSIPSLDGGGRHQRVAAHITGISRRSSAAITPISSDGKALGQKIQSWESSRKGHSFLNRLHLRNGELVIQERGLYYIYSQTYFRFEEAEEASKTASKESRRNKQMVQYIYKFTSYPEPIMLMKSARNSCWSKEAEYGLYSIYQGGVFELKENDRIFVAVTNQQLIDLDQEASFFGAFLIS</sequence>
<dbReference type="PANTHER" id="PTHR11471:SF27">
    <property type="entry name" value="TUMOR NECROSIS FACTOR LIGAND SUPERFAMILY MEMBER 10"/>
    <property type="match status" value="1"/>
</dbReference>
<dbReference type="FunFam" id="2.60.120.40:FF:000014">
    <property type="entry name" value="Tumor necrosis factor ligand superfamily member"/>
    <property type="match status" value="1"/>
</dbReference>
<dbReference type="InterPro" id="IPR017355">
    <property type="entry name" value="TNF_ligand_10/11"/>
</dbReference>
<dbReference type="RefSeq" id="XP_008838572.2">
    <property type="nucleotide sequence ID" value="XM_008840350.3"/>
</dbReference>
<reference evidence="20" key="2">
    <citation type="submission" date="2025-09" db="UniProtKB">
        <authorList>
            <consortium name="Ensembl"/>
        </authorList>
    </citation>
    <scope>IDENTIFICATION</scope>
</reference>
<dbReference type="KEGG" id="ngi:103739879"/>
<dbReference type="AlphaFoldDB" id="A0A8C6RKK6"/>
<evidence type="ECO:0000256" key="8">
    <source>
        <dbReference type="ARBA" id="ARBA00022692"/>
    </source>
</evidence>
<reference evidence="20" key="1">
    <citation type="submission" date="2025-08" db="UniProtKB">
        <authorList>
            <consortium name="Ensembl"/>
        </authorList>
    </citation>
    <scope>IDENTIFICATION</scope>
</reference>
<dbReference type="GO" id="GO:0042802">
    <property type="term" value="F:identical protein binding"/>
    <property type="evidence" value="ECO:0007669"/>
    <property type="project" value="Ensembl"/>
</dbReference>
<keyword evidence="14 17" id="KW-0472">Membrane</keyword>
<keyword evidence="11 18" id="KW-0862">Zinc</keyword>
<keyword evidence="9" id="KW-0053">Apoptosis</keyword>
<dbReference type="GO" id="GO:0090200">
    <property type="term" value="P:positive regulation of release of cytochrome c from mitochondria"/>
    <property type="evidence" value="ECO:0007669"/>
    <property type="project" value="Ensembl"/>
</dbReference>
<keyword evidence="12" id="KW-0735">Signal-anchor</keyword>
<dbReference type="OMA" id="NGDIVDM"/>
<dbReference type="PIRSF" id="PIRSF038013">
    <property type="entry name" value="TNF10_TNF11"/>
    <property type="match status" value="1"/>
</dbReference>
<dbReference type="PROSITE" id="PS00251">
    <property type="entry name" value="THD_1"/>
    <property type="match status" value="1"/>
</dbReference>
<protein>
    <recommendedName>
        <fullName evidence="17">Tumor necrosis factor ligand superfamily member</fullName>
    </recommendedName>
</protein>
<dbReference type="SMART" id="SM00207">
    <property type="entry name" value="TNF"/>
    <property type="match status" value="1"/>
</dbReference>
<dbReference type="GO" id="GO:0043123">
    <property type="term" value="P:positive regulation of canonical NF-kappaB signal transduction"/>
    <property type="evidence" value="ECO:0007669"/>
    <property type="project" value="Ensembl"/>
</dbReference>
<dbReference type="GeneID" id="103739879"/>
<evidence type="ECO:0000256" key="1">
    <source>
        <dbReference type="ARBA" id="ARBA00004401"/>
    </source>
</evidence>
<evidence type="ECO:0000256" key="10">
    <source>
        <dbReference type="ARBA" id="ARBA00022723"/>
    </source>
</evidence>
<dbReference type="CTD" id="8743"/>
<feature type="domain" description="THD" evidence="19">
    <location>
        <begin position="126"/>
        <end position="290"/>
    </location>
</feature>
<dbReference type="GeneTree" id="ENSGT01130000278318"/>
<evidence type="ECO:0000256" key="9">
    <source>
        <dbReference type="ARBA" id="ARBA00022703"/>
    </source>
</evidence>
<dbReference type="GO" id="GO:0005125">
    <property type="term" value="F:cytokine activity"/>
    <property type="evidence" value="ECO:0007669"/>
    <property type="project" value="UniProtKB-UniRule"/>
</dbReference>
<comment type="similarity">
    <text evidence="3 17">Belongs to the tumor necrosis factor family.</text>
</comment>
<keyword evidence="10 18" id="KW-0479">Metal-binding</keyword>
<evidence type="ECO:0000256" key="15">
    <source>
        <dbReference type="ARBA" id="ARBA00055277"/>
    </source>
</evidence>
<name>A0A8C6RKK6_NANGA</name>
<dbReference type="InterPro" id="IPR008983">
    <property type="entry name" value="Tumour_necrosis_fac-like_dom"/>
</dbReference>
<dbReference type="Proteomes" id="UP000694381">
    <property type="component" value="Unassembled WGS sequence"/>
</dbReference>
<dbReference type="Ensembl" id="ENSNGAT00000025095.1">
    <property type="protein sequence ID" value="ENSNGAP00000019433.1"/>
    <property type="gene ID" value="ENSNGAG00000019256.1"/>
</dbReference>
<dbReference type="GO" id="GO:0005615">
    <property type="term" value="C:extracellular space"/>
    <property type="evidence" value="ECO:0007669"/>
    <property type="project" value="UniProtKB-KW"/>
</dbReference>
<dbReference type="GO" id="GO:2001238">
    <property type="term" value="P:positive regulation of extrinsic apoptotic signaling pathway"/>
    <property type="evidence" value="ECO:0007669"/>
    <property type="project" value="Ensembl"/>
</dbReference>
<dbReference type="InterPro" id="IPR006052">
    <property type="entry name" value="TNF_dom"/>
</dbReference>
<dbReference type="Gene3D" id="2.60.120.40">
    <property type="match status" value="1"/>
</dbReference>
<dbReference type="GO" id="GO:0005886">
    <property type="term" value="C:plasma membrane"/>
    <property type="evidence" value="ECO:0007669"/>
    <property type="project" value="UniProtKB-SubCell"/>
</dbReference>
<evidence type="ECO:0000256" key="18">
    <source>
        <dbReference type="PIRSR" id="PIRSR038013-50"/>
    </source>
</evidence>
<evidence type="ECO:0000313" key="20">
    <source>
        <dbReference type="Ensembl" id="ENSNGAP00000019433.1"/>
    </source>
</evidence>
<evidence type="ECO:0000256" key="13">
    <source>
        <dbReference type="ARBA" id="ARBA00022989"/>
    </source>
</evidence>
<evidence type="ECO:0000256" key="16">
    <source>
        <dbReference type="ARBA" id="ARBA00063957"/>
    </source>
</evidence>
<feature type="binding site" evidence="18">
    <location>
        <position position="240"/>
    </location>
    <ligand>
        <name>Zn(2+)</name>
        <dbReference type="ChEBI" id="CHEBI:29105"/>
        <note>ligand shared between all trimeric partners</note>
    </ligand>
</feature>
<keyword evidence="13" id="KW-1133">Transmembrane helix</keyword>
<evidence type="ECO:0000313" key="21">
    <source>
        <dbReference type="Proteomes" id="UP000694381"/>
    </source>
</evidence>
<dbReference type="SUPFAM" id="SSF49842">
    <property type="entry name" value="TNF-like"/>
    <property type="match status" value="1"/>
</dbReference>
<organism evidence="20 21">
    <name type="scientific">Nannospalax galili</name>
    <name type="common">Northern Israeli blind subterranean mole rat</name>
    <name type="synonym">Spalax galili</name>
    <dbReference type="NCBI Taxonomy" id="1026970"/>
    <lineage>
        <taxon>Eukaryota</taxon>
        <taxon>Metazoa</taxon>
        <taxon>Chordata</taxon>
        <taxon>Craniata</taxon>
        <taxon>Vertebrata</taxon>
        <taxon>Euteleostomi</taxon>
        <taxon>Mammalia</taxon>
        <taxon>Eutheria</taxon>
        <taxon>Euarchontoglires</taxon>
        <taxon>Glires</taxon>
        <taxon>Rodentia</taxon>
        <taxon>Myomorpha</taxon>
        <taxon>Muroidea</taxon>
        <taxon>Spalacidae</taxon>
        <taxon>Spalacinae</taxon>
        <taxon>Nannospalax</taxon>
    </lineage>
</organism>